<accession>A0A811YWQ7</accession>
<name>A0A811YWQ7_NYCPR</name>
<evidence type="ECO:0000313" key="3">
    <source>
        <dbReference type="Proteomes" id="UP000645828"/>
    </source>
</evidence>
<evidence type="ECO:0000256" key="1">
    <source>
        <dbReference type="SAM" id="Phobius"/>
    </source>
</evidence>
<dbReference type="EMBL" id="CAJHUB010000681">
    <property type="protein sequence ID" value="CAD7678822.1"/>
    <property type="molecule type" value="Genomic_DNA"/>
</dbReference>
<keyword evidence="1" id="KW-0472">Membrane</keyword>
<keyword evidence="1" id="KW-0812">Transmembrane</keyword>
<dbReference type="Proteomes" id="UP000645828">
    <property type="component" value="Unassembled WGS sequence"/>
</dbReference>
<comment type="caution">
    <text evidence="2">The sequence shown here is derived from an EMBL/GenBank/DDBJ whole genome shotgun (WGS) entry which is preliminary data.</text>
</comment>
<organism evidence="2 3">
    <name type="scientific">Nyctereutes procyonoides</name>
    <name type="common">Raccoon dog</name>
    <name type="synonym">Canis procyonoides</name>
    <dbReference type="NCBI Taxonomy" id="34880"/>
    <lineage>
        <taxon>Eukaryota</taxon>
        <taxon>Metazoa</taxon>
        <taxon>Chordata</taxon>
        <taxon>Craniata</taxon>
        <taxon>Vertebrata</taxon>
        <taxon>Euteleostomi</taxon>
        <taxon>Mammalia</taxon>
        <taxon>Eutheria</taxon>
        <taxon>Laurasiatheria</taxon>
        <taxon>Carnivora</taxon>
        <taxon>Caniformia</taxon>
        <taxon>Canidae</taxon>
        <taxon>Nyctereutes</taxon>
    </lineage>
</organism>
<protein>
    <submittedName>
        <fullName evidence="2">(raccoon dog) hypothetical protein</fullName>
    </submittedName>
</protein>
<reference evidence="2" key="1">
    <citation type="submission" date="2020-12" db="EMBL/GenBank/DDBJ databases">
        <authorList>
            <consortium name="Molecular Ecology Group"/>
        </authorList>
    </citation>
    <scope>NUCLEOTIDE SEQUENCE</scope>
    <source>
        <strain evidence="2">TBG_1078</strain>
    </source>
</reference>
<keyword evidence="1" id="KW-1133">Transmembrane helix</keyword>
<proteinExistence type="predicted"/>
<keyword evidence="3" id="KW-1185">Reference proteome</keyword>
<dbReference type="AlphaFoldDB" id="A0A811YWQ7"/>
<sequence length="181" mass="20105">MDFYQTSYSIGDQSQQSSDYGGSWFVPSDMMQPQQPYAGLIFQPTQAYTPTHQPFYGSNSEDEPPLLEKLASGMRLMKHDQWFFVLRLEPHCYQFGYAHGISATECPGMFCLPNLRYVTGVSFGCVASVLGYLIFSLRGMVAIVLTAGAIGWCSFSASKIFISALAMEGQQLLGTYPWALL</sequence>
<feature type="transmembrane region" description="Helical" evidence="1">
    <location>
        <begin position="141"/>
        <end position="162"/>
    </location>
</feature>
<evidence type="ECO:0000313" key="2">
    <source>
        <dbReference type="EMBL" id="CAD7678822.1"/>
    </source>
</evidence>
<feature type="transmembrane region" description="Helical" evidence="1">
    <location>
        <begin position="117"/>
        <end position="135"/>
    </location>
</feature>
<gene>
    <name evidence="2" type="ORF">NYPRO_LOCUS11620</name>
</gene>